<reference evidence="2" key="1">
    <citation type="journal article" date="2023" name="bioRxiv">
        <title>Improved chromosome-level genome assembly for marigold (Tagetes erecta).</title>
        <authorList>
            <person name="Jiang F."/>
            <person name="Yuan L."/>
            <person name="Wang S."/>
            <person name="Wang H."/>
            <person name="Xu D."/>
            <person name="Wang A."/>
            <person name="Fan W."/>
        </authorList>
    </citation>
    <scope>NUCLEOTIDE SEQUENCE</scope>
    <source>
        <strain evidence="2">WSJ</strain>
        <tissue evidence="2">Leaf</tissue>
    </source>
</reference>
<feature type="compositionally biased region" description="Basic and acidic residues" evidence="1">
    <location>
        <begin position="711"/>
        <end position="720"/>
    </location>
</feature>
<protein>
    <recommendedName>
        <fullName evidence="4">Nuclear pore complex protein NUP1-like</fullName>
    </recommendedName>
</protein>
<gene>
    <name evidence="2" type="ORF">QVD17_36255</name>
</gene>
<feature type="region of interest" description="Disordered" evidence="1">
    <location>
        <begin position="638"/>
        <end position="720"/>
    </location>
</feature>
<feature type="region of interest" description="Disordered" evidence="1">
    <location>
        <begin position="364"/>
        <end position="388"/>
    </location>
</feature>
<proteinExistence type="predicted"/>
<dbReference type="EMBL" id="JAUHHV010000010">
    <property type="protein sequence ID" value="KAK1409726.1"/>
    <property type="molecule type" value="Genomic_DNA"/>
</dbReference>
<sequence>MATTGDEANSYQSGGSGGKFRKRRIQRNAQATPYDRPITAIRNNQPNLFAKLLVPASKLIYAGADRLFNVFRKRFSSIPVECLPETSEEPRNGSQEAGPNSTSKTGIELREPSTDEGGNMASISEETEISEFESMLKQKTFTRSEIERLTMLLHSRTTESVVEVDRAKLPVTTSQVLRLEASTSGILNENLEDRGISTPTFNSRVFEHDVATPAELARAYMGTSSAKLLPLALRPSSQPPRQDSLLTNNITILPKAPVSSLSSKTAATFKTFENDLSIPRSQGRSPVYNVTHIPYYRGPSTLSQKGVASPSAWEHGGSIGSSRMGAKHRSSVIDDTVFGGPMRRVRQKANLLSQQSYLSNHRSEFGSSQKLLLRNEPEPKSSTQLDENMETGEIKKPVTSDGPLLAHNDVSTDARNKIFQTPALPEVDKVSGIAETSDVNNQKMGFNFSSATSPSNNTWSSLIPQSTSIQKEPAVSQRFGKSIDIVGPSGVKSNIISEAKPFGSARLIHSGLNTSQVKFSASTKDDNDNTQKPVNLFGKSESSSASHVFSSATTASSASTLPSSVPAPIFTFGSASASSPSSSLAPTKPSASTSSTTSSNGGGIFAFSSPSATLTTNGFQANTKASSTVVTQAVPSTTSGTAALQPPQSSASAQGSGITPGLMFGLGTMTTPSTTPFQFGDQTSQQPPSQNPVQTSGGSFNVGGSFSLRSGESDKSGCES</sequence>
<accession>A0AAD8NIU9</accession>
<evidence type="ECO:0008006" key="4">
    <source>
        <dbReference type="Google" id="ProtNLM"/>
    </source>
</evidence>
<evidence type="ECO:0000256" key="1">
    <source>
        <dbReference type="SAM" id="MobiDB-lite"/>
    </source>
</evidence>
<organism evidence="2 3">
    <name type="scientific">Tagetes erecta</name>
    <name type="common">African marigold</name>
    <dbReference type="NCBI Taxonomy" id="13708"/>
    <lineage>
        <taxon>Eukaryota</taxon>
        <taxon>Viridiplantae</taxon>
        <taxon>Streptophyta</taxon>
        <taxon>Embryophyta</taxon>
        <taxon>Tracheophyta</taxon>
        <taxon>Spermatophyta</taxon>
        <taxon>Magnoliopsida</taxon>
        <taxon>eudicotyledons</taxon>
        <taxon>Gunneridae</taxon>
        <taxon>Pentapetalae</taxon>
        <taxon>asterids</taxon>
        <taxon>campanulids</taxon>
        <taxon>Asterales</taxon>
        <taxon>Asteraceae</taxon>
        <taxon>Asteroideae</taxon>
        <taxon>Heliantheae alliance</taxon>
        <taxon>Tageteae</taxon>
        <taxon>Tagetes</taxon>
    </lineage>
</organism>
<dbReference type="GO" id="GO:0071763">
    <property type="term" value="P:nuclear membrane organization"/>
    <property type="evidence" value="ECO:0007669"/>
    <property type="project" value="TreeGrafter"/>
</dbReference>
<feature type="region of interest" description="Disordered" evidence="1">
    <location>
        <begin position="577"/>
        <end position="602"/>
    </location>
</feature>
<feature type="compositionally biased region" description="Polar residues" evidence="1">
    <location>
        <begin position="1"/>
        <end position="12"/>
    </location>
</feature>
<dbReference type="GO" id="GO:0005635">
    <property type="term" value="C:nuclear envelope"/>
    <property type="evidence" value="ECO:0007669"/>
    <property type="project" value="TreeGrafter"/>
</dbReference>
<keyword evidence="3" id="KW-1185">Reference proteome</keyword>
<feature type="region of interest" description="Disordered" evidence="1">
    <location>
        <begin position="1"/>
        <end position="38"/>
    </location>
</feature>
<dbReference type="PANTHER" id="PTHR33416:SF20">
    <property type="entry name" value="NUCLEAR PORE COMPLEX PROTEIN NUP1"/>
    <property type="match status" value="1"/>
</dbReference>
<feature type="compositionally biased region" description="Low complexity" evidence="1">
    <location>
        <begin position="696"/>
        <end position="707"/>
    </location>
</feature>
<dbReference type="AlphaFoldDB" id="A0AAD8NIU9"/>
<name>A0AAD8NIU9_TARER</name>
<dbReference type="GO" id="GO:0016973">
    <property type="term" value="P:poly(A)+ mRNA export from nucleus"/>
    <property type="evidence" value="ECO:0007669"/>
    <property type="project" value="TreeGrafter"/>
</dbReference>
<feature type="region of interest" description="Disordered" evidence="1">
    <location>
        <begin position="84"/>
        <end position="120"/>
    </location>
</feature>
<evidence type="ECO:0000313" key="3">
    <source>
        <dbReference type="Proteomes" id="UP001229421"/>
    </source>
</evidence>
<feature type="compositionally biased region" description="Polar residues" evidence="1">
    <location>
        <begin position="92"/>
        <end position="105"/>
    </location>
</feature>
<feature type="compositionally biased region" description="Low complexity" evidence="1">
    <location>
        <begin position="642"/>
        <end position="657"/>
    </location>
</feature>
<comment type="caution">
    <text evidence="2">The sequence shown here is derived from an EMBL/GenBank/DDBJ whole genome shotgun (WGS) entry which is preliminary data.</text>
</comment>
<feature type="region of interest" description="Disordered" evidence="1">
    <location>
        <begin position="519"/>
        <end position="538"/>
    </location>
</feature>
<evidence type="ECO:0000313" key="2">
    <source>
        <dbReference type="EMBL" id="KAK1409726.1"/>
    </source>
</evidence>
<dbReference type="PANTHER" id="PTHR33416">
    <property type="entry name" value="NUCLEAR PORE COMPLEX PROTEIN NUP1"/>
    <property type="match status" value="1"/>
</dbReference>
<dbReference type="Proteomes" id="UP001229421">
    <property type="component" value="Unassembled WGS sequence"/>
</dbReference>
<feature type="compositionally biased region" description="Low complexity" evidence="1">
    <location>
        <begin position="577"/>
        <end position="599"/>
    </location>
</feature>
<feature type="compositionally biased region" description="Polar residues" evidence="1">
    <location>
        <begin position="668"/>
        <end position="695"/>
    </location>
</feature>